<organism evidence="2 3">
    <name type="scientific">Centaurea solstitialis</name>
    <name type="common">yellow star-thistle</name>
    <dbReference type="NCBI Taxonomy" id="347529"/>
    <lineage>
        <taxon>Eukaryota</taxon>
        <taxon>Viridiplantae</taxon>
        <taxon>Streptophyta</taxon>
        <taxon>Embryophyta</taxon>
        <taxon>Tracheophyta</taxon>
        <taxon>Spermatophyta</taxon>
        <taxon>Magnoliopsida</taxon>
        <taxon>eudicotyledons</taxon>
        <taxon>Gunneridae</taxon>
        <taxon>Pentapetalae</taxon>
        <taxon>asterids</taxon>
        <taxon>campanulids</taxon>
        <taxon>Asterales</taxon>
        <taxon>Asteraceae</taxon>
        <taxon>Carduoideae</taxon>
        <taxon>Cardueae</taxon>
        <taxon>Centaureinae</taxon>
        <taxon>Centaurea</taxon>
    </lineage>
</organism>
<accession>A0AA38VUR2</accession>
<dbReference type="Proteomes" id="UP001172457">
    <property type="component" value="Unassembled WGS sequence"/>
</dbReference>
<protein>
    <submittedName>
        <fullName evidence="2">Uncharacterized protein</fullName>
    </submittedName>
</protein>
<reference evidence="2" key="1">
    <citation type="submission" date="2023-03" db="EMBL/GenBank/DDBJ databases">
        <title>Chromosome-scale reference genome and RAD-based genetic map of yellow starthistle (Centaurea solstitialis) reveal putative structural variation and QTLs associated with invader traits.</title>
        <authorList>
            <person name="Reatini B."/>
            <person name="Cang F.A."/>
            <person name="Jiang Q."/>
            <person name="Mckibben M.T.W."/>
            <person name="Barker M.S."/>
            <person name="Rieseberg L.H."/>
            <person name="Dlugosch K.M."/>
        </authorList>
    </citation>
    <scope>NUCLEOTIDE SEQUENCE</scope>
    <source>
        <strain evidence="2">CAN-66</strain>
        <tissue evidence="2">Leaf</tissue>
    </source>
</reference>
<dbReference type="AlphaFoldDB" id="A0AA38VUR2"/>
<feature type="compositionally biased region" description="Basic and acidic residues" evidence="1">
    <location>
        <begin position="124"/>
        <end position="134"/>
    </location>
</feature>
<dbReference type="EMBL" id="JARYMX010000201">
    <property type="protein sequence ID" value="KAJ9535547.1"/>
    <property type="molecule type" value="Genomic_DNA"/>
</dbReference>
<proteinExistence type="predicted"/>
<feature type="region of interest" description="Disordered" evidence="1">
    <location>
        <begin position="113"/>
        <end position="134"/>
    </location>
</feature>
<evidence type="ECO:0000313" key="3">
    <source>
        <dbReference type="Proteomes" id="UP001172457"/>
    </source>
</evidence>
<name>A0AA38VUR2_9ASTR</name>
<evidence type="ECO:0000313" key="2">
    <source>
        <dbReference type="EMBL" id="KAJ9535547.1"/>
    </source>
</evidence>
<evidence type="ECO:0000256" key="1">
    <source>
        <dbReference type="SAM" id="MobiDB-lite"/>
    </source>
</evidence>
<keyword evidence="3" id="KW-1185">Reference proteome</keyword>
<comment type="caution">
    <text evidence="2">The sequence shown here is derived from an EMBL/GenBank/DDBJ whole genome shotgun (WGS) entry which is preliminary data.</text>
</comment>
<sequence>MGVTDITNVLRCLGGNVPPEGLANSSALGYSKTDGCLYLINGIKLGVALVVIPSLEGMGRLGLRKRVEIFGEPPKMCTCLGFLGKRLHLVKGHSGTSKKGKAIAVDEDGFTKATKGKWRPKPKPIWDLRRETQE</sequence>
<gene>
    <name evidence="2" type="ORF">OSB04_un001317</name>
</gene>